<dbReference type="HAMAP" id="MF_01331_B">
    <property type="entry name" value="Ribosomal_uL22_B"/>
    <property type="match status" value="1"/>
</dbReference>
<evidence type="ECO:0000256" key="2">
    <source>
        <dbReference type="ARBA" id="ARBA00022730"/>
    </source>
</evidence>
<dbReference type="CDD" id="cd00336">
    <property type="entry name" value="Ribosomal_L22"/>
    <property type="match status" value="1"/>
</dbReference>
<dbReference type="PANTHER" id="PTHR13501">
    <property type="entry name" value="CHLOROPLAST 50S RIBOSOMAL PROTEIN L22-RELATED"/>
    <property type="match status" value="1"/>
</dbReference>
<dbReference type="KEGG" id="schv:BRCON_0391"/>
<evidence type="ECO:0000256" key="1">
    <source>
        <dbReference type="ARBA" id="ARBA00009451"/>
    </source>
</evidence>
<sequence length="122" mass="13724">MGKPKREKNYECVSEAKYRFAPMPARKARLVCDLIRGKSVKEALDLLKLTHKPSAAPAVMKVLKSARANAVQKKVNDPDSLIVSQVFVDGAFMLKRLRAAPMGRAVRVRKRFCHITIRLNHA</sequence>
<evidence type="ECO:0000256" key="6">
    <source>
        <dbReference type="ARBA" id="ARBA00035207"/>
    </source>
</evidence>
<keyword evidence="3 7" id="KW-0694">RNA-binding</keyword>
<comment type="function">
    <text evidence="7 10">This protein binds specifically to 23S rRNA; its binding is stimulated by other ribosomal proteins, e.g., L4, L17, and L20. It is important during the early stages of 50S assembly. It makes multiple contacts with different domains of the 23S rRNA in the assembled 50S subunit and ribosome.</text>
</comment>
<dbReference type="EMBL" id="CP030759">
    <property type="protein sequence ID" value="AXA35168.1"/>
    <property type="molecule type" value="Genomic_DNA"/>
</dbReference>
<gene>
    <name evidence="7" type="primary">rplV</name>
    <name evidence="11" type="ORF">BRCON_0391</name>
</gene>
<evidence type="ECO:0000313" key="11">
    <source>
        <dbReference type="EMBL" id="AXA35168.1"/>
    </source>
</evidence>
<comment type="subunit">
    <text evidence="7 9">Part of the 50S ribosomal subunit.</text>
</comment>
<evidence type="ECO:0000256" key="3">
    <source>
        <dbReference type="ARBA" id="ARBA00022884"/>
    </source>
</evidence>
<protein>
    <recommendedName>
        <fullName evidence="6 7">Large ribosomal subunit protein uL22</fullName>
    </recommendedName>
</protein>
<dbReference type="AlphaFoldDB" id="A0A2Z4Y2V3"/>
<dbReference type="GO" id="GO:0003735">
    <property type="term" value="F:structural constituent of ribosome"/>
    <property type="evidence" value="ECO:0007669"/>
    <property type="project" value="InterPro"/>
</dbReference>
<dbReference type="InterPro" id="IPR036394">
    <property type="entry name" value="Ribosomal_uL22_sf"/>
</dbReference>
<dbReference type="InterPro" id="IPR005727">
    <property type="entry name" value="Ribosomal_uL22_bac/chlpt-type"/>
</dbReference>
<evidence type="ECO:0000256" key="8">
    <source>
        <dbReference type="RuleBase" id="RU004005"/>
    </source>
</evidence>
<keyword evidence="5 7" id="KW-0687">Ribonucleoprotein</keyword>
<dbReference type="Proteomes" id="UP000262583">
    <property type="component" value="Chromosome"/>
</dbReference>
<dbReference type="NCBIfam" id="TIGR01044">
    <property type="entry name" value="rplV_bact"/>
    <property type="match status" value="1"/>
</dbReference>
<dbReference type="InterPro" id="IPR047867">
    <property type="entry name" value="Ribosomal_uL22_bac/org-type"/>
</dbReference>
<comment type="similarity">
    <text evidence="1 7 8">Belongs to the universal ribosomal protein uL22 family.</text>
</comment>
<proteinExistence type="inferred from homology"/>
<dbReference type="InterPro" id="IPR001063">
    <property type="entry name" value="Ribosomal_uL22"/>
</dbReference>
<evidence type="ECO:0000256" key="9">
    <source>
        <dbReference type="RuleBase" id="RU004006"/>
    </source>
</evidence>
<evidence type="ECO:0000256" key="7">
    <source>
        <dbReference type="HAMAP-Rule" id="MF_01331"/>
    </source>
</evidence>
<dbReference type="Gene3D" id="3.90.470.10">
    <property type="entry name" value="Ribosomal protein L22/L17"/>
    <property type="match status" value="1"/>
</dbReference>
<dbReference type="GO" id="GO:0019843">
    <property type="term" value="F:rRNA binding"/>
    <property type="evidence" value="ECO:0007669"/>
    <property type="project" value="UniProtKB-UniRule"/>
</dbReference>
<organism evidence="11 12">
    <name type="scientific">Sumerlaea chitinivorans</name>
    <dbReference type="NCBI Taxonomy" id="2250252"/>
    <lineage>
        <taxon>Bacteria</taxon>
        <taxon>Candidatus Sumerlaeota</taxon>
        <taxon>Candidatus Sumerlaeia</taxon>
        <taxon>Candidatus Sumerlaeales</taxon>
        <taxon>Candidatus Sumerlaeaceae</taxon>
        <taxon>Candidatus Sumerlaea</taxon>
    </lineage>
</organism>
<evidence type="ECO:0000256" key="10">
    <source>
        <dbReference type="RuleBase" id="RU004008"/>
    </source>
</evidence>
<dbReference type="GO" id="GO:0022625">
    <property type="term" value="C:cytosolic large ribosomal subunit"/>
    <property type="evidence" value="ECO:0007669"/>
    <property type="project" value="TreeGrafter"/>
</dbReference>
<dbReference type="GO" id="GO:0006412">
    <property type="term" value="P:translation"/>
    <property type="evidence" value="ECO:0007669"/>
    <property type="project" value="UniProtKB-UniRule"/>
</dbReference>
<keyword evidence="2 7" id="KW-0699">rRNA-binding</keyword>
<dbReference type="SUPFAM" id="SSF54843">
    <property type="entry name" value="Ribosomal protein L22"/>
    <property type="match status" value="1"/>
</dbReference>
<accession>A0A2Z4Y2V3</accession>
<reference evidence="11 12" key="1">
    <citation type="submission" date="2018-05" db="EMBL/GenBank/DDBJ databases">
        <title>A metagenomic window into the 2 km-deep terrestrial subsurface aquifer revealed taxonomically and functionally diverse microbial community comprising novel uncultured bacterial lineages.</title>
        <authorList>
            <person name="Kadnikov V.V."/>
            <person name="Mardanov A.V."/>
            <person name="Beletsky A.V."/>
            <person name="Banks D."/>
            <person name="Pimenov N.V."/>
            <person name="Frank Y.A."/>
            <person name="Karnachuk O.V."/>
            <person name="Ravin N.V."/>
        </authorList>
    </citation>
    <scope>NUCLEOTIDE SEQUENCE [LARGE SCALE GENOMIC DNA]</scope>
    <source>
        <strain evidence="11">BY</strain>
    </source>
</reference>
<name>A0A2Z4Y2V3_SUMC1</name>
<keyword evidence="4 7" id="KW-0689">Ribosomal protein</keyword>
<evidence type="ECO:0000256" key="5">
    <source>
        <dbReference type="ARBA" id="ARBA00023274"/>
    </source>
</evidence>
<dbReference type="PANTHER" id="PTHR13501:SF8">
    <property type="entry name" value="LARGE RIBOSOMAL SUBUNIT PROTEIN UL22M"/>
    <property type="match status" value="1"/>
</dbReference>
<evidence type="ECO:0000256" key="4">
    <source>
        <dbReference type="ARBA" id="ARBA00022980"/>
    </source>
</evidence>
<comment type="function">
    <text evidence="7">The globular domain of the protein is located near the polypeptide exit tunnel on the outside of the subunit, while an extended beta-hairpin is found that lines the wall of the exit tunnel in the center of the 70S ribosome.</text>
</comment>
<evidence type="ECO:0000313" key="12">
    <source>
        <dbReference type="Proteomes" id="UP000262583"/>
    </source>
</evidence>
<dbReference type="Pfam" id="PF00237">
    <property type="entry name" value="Ribosomal_L22"/>
    <property type="match status" value="1"/>
</dbReference>